<sequence length="62" mass="7022">MLTSIFEQILALFQEQMATFEMGNIKGLYVKLGCVSGRFGTLRVTGRVGKGRWSAKLRERQI</sequence>
<organism evidence="1 2">
    <name type="scientific">Helianthus annuus</name>
    <name type="common">Common sunflower</name>
    <dbReference type="NCBI Taxonomy" id="4232"/>
    <lineage>
        <taxon>Eukaryota</taxon>
        <taxon>Viridiplantae</taxon>
        <taxon>Streptophyta</taxon>
        <taxon>Embryophyta</taxon>
        <taxon>Tracheophyta</taxon>
        <taxon>Spermatophyta</taxon>
        <taxon>Magnoliopsida</taxon>
        <taxon>eudicotyledons</taxon>
        <taxon>Gunneridae</taxon>
        <taxon>Pentapetalae</taxon>
        <taxon>asterids</taxon>
        <taxon>campanulids</taxon>
        <taxon>Asterales</taxon>
        <taxon>Asteraceae</taxon>
        <taxon>Asteroideae</taxon>
        <taxon>Heliantheae alliance</taxon>
        <taxon>Heliantheae</taxon>
        <taxon>Helianthus</taxon>
    </lineage>
</organism>
<dbReference type="AlphaFoldDB" id="A0A251TT48"/>
<name>A0A251TT48_HELAN</name>
<dbReference type="Proteomes" id="UP000215914">
    <property type="component" value="Chromosome 9"/>
</dbReference>
<evidence type="ECO:0000313" key="1">
    <source>
        <dbReference type="EMBL" id="OTG14074.1"/>
    </source>
</evidence>
<dbReference type="InParanoid" id="A0A251TT48"/>
<gene>
    <name evidence="1" type="ORF">HannXRQ_Chr09g0245331</name>
</gene>
<dbReference type="EMBL" id="CM007898">
    <property type="protein sequence ID" value="OTG14074.1"/>
    <property type="molecule type" value="Genomic_DNA"/>
</dbReference>
<keyword evidence="2" id="KW-1185">Reference proteome</keyword>
<protein>
    <submittedName>
        <fullName evidence="1">Uncharacterized protein</fullName>
    </submittedName>
</protein>
<proteinExistence type="predicted"/>
<reference evidence="2" key="1">
    <citation type="journal article" date="2017" name="Nature">
        <title>The sunflower genome provides insights into oil metabolism, flowering and Asterid evolution.</title>
        <authorList>
            <person name="Badouin H."/>
            <person name="Gouzy J."/>
            <person name="Grassa C.J."/>
            <person name="Murat F."/>
            <person name="Staton S.E."/>
            <person name="Cottret L."/>
            <person name="Lelandais-Briere C."/>
            <person name="Owens G.L."/>
            <person name="Carrere S."/>
            <person name="Mayjonade B."/>
            <person name="Legrand L."/>
            <person name="Gill N."/>
            <person name="Kane N.C."/>
            <person name="Bowers J.E."/>
            <person name="Hubner S."/>
            <person name="Bellec A."/>
            <person name="Berard A."/>
            <person name="Berges H."/>
            <person name="Blanchet N."/>
            <person name="Boniface M.C."/>
            <person name="Brunel D."/>
            <person name="Catrice O."/>
            <person name="Chaidir N."/>
            <person name="Claudel C."/>
            <person name="Donnadieu C."/>
            <person name="Faraut T."/>
            <person name="Fievet G."/>
            <person name="Helmstetter N."/>
            <person name="King M."/>
            <person name="Knapp S.J."/>
            <person name="Lai Z."/>
            <person name="Le Paslier M.C."/>
            <person name="Lippi Y."/>
            <person name="Lorenzon L."/>
            <person name="Mandel J.R."/>
            <person name="Marage G."/>
            <person name="Marchand G."/>
            <person name="Marquand E."/>
            <person name="Bret-Mestries E."/>
            <person name="Morien E."/>
            <person name="Nambeesan S."/>
            <person name="Nguyen T."/>
            <person name="Pegot-Espagnet P."/>
            <person name="Pouilly N."/>
            <person name="Raftis F."/>
            <person name="Sallet E."/>
            <person name="Schiex T."/>
            <person name="Thomas J."/>
            <person name="Vandecasteele C."/>
            <person name="Vares D."/>
            <person name="Vear F."/>
            <person name="Vautrin S."/>
            <person name="Crespi M."/>
            <person name="Mangin B."/>
            <person name="Burke J.M."/>
            <person name="Salse J."/>
            <person name="Munos S."/>
            <person name="Vincourt P."/>
            <person name="Rieseberg L.H."/>
            <person name="Langlade N.B."/>
        </authorList>
    </citation>
    <scope>NUCLEOTIDE SEQUENCE [LARGE SCALE GENOMIC DNA]</scope>
    <source>
        <strain evidence="2">cv. SF193</strain>
    </source>
</reference>
<accession>A0A251TT48</accession>
<evidence type="ECO:0000313" key="2">
    <source>
        <dbReference type="Proteomes" id="UP000215914"/>
    </source>
</evidence>